<reference evidence="2 3" key="1">
    <citation type="journal article" date="2007" name="Nature">
        <title>Evolution of genes and genomes on the Drosophila phylogeny.</title>
        <authorList>
            <consortium name="Drosophila 12 Genomes Consortium"/>
            <person name="Clark A.G."/>
            <person name="Eisen M.B."/>
            <person name="Smith D.R."/>
            <person name="Bergman C.M."/>
            <person name="Oliver B."/>
            <person name="Markow T.A."/>
            <person name="Kaufman T.C."/>
            <person name="Kellis M."/>
            <person name="Gelbart W."/>
            <person name="Iyer V.N."/>
            <person name="Pollard D.A."/>
            <person name="Sackton T.B."/>
            <person name="Larracuente A.M."/>
            <person name="Singh N.D."/>
            <person name="Abad J.P."/>
            <person name="Abt D.N."/>
            <person name="Adryan B."/>
            <person name="Aguade M."/>
            <person name="Akashi H."/>
            <person name="Anderson W.W."/>
            <person name="Aquadro C.F."/>
            <person name="Ardell D.H."/>
            <person name="Arguello R."/>
            <person name="Artieri C.G."/>
            <person name="Barbash D.A."/>
            <person name="Barker D."/>
            <person name="Barsanti P."/>
            <person name="Batterham P."/>
            <person name="Batzoglou S."/>
            <person name="Begun D."/>
            <person name="Bhutkar A."/>
            <person name="Blanco E."/>
            <person name="Bosak S.A."/>
            <person name="Bradley R.K."/>
            <person name="Brand A.D."/>
            <person name="Brent M.R."/>
            <person name="Brooks A.N."/>
            <person name="Brown R.H."/>
            <person name="Butlin R.K."/>
            <person name="Caggese C."/>
            <person name="Calvi B.R."/>
            <person name="Bernardo de Carvalho A."/>
            <person name="Caspi A."/>
            <person name="Castrezana S."/>
            <person name="Celniker S.E."/>
            <person name="Chang J.L."/>
            <person name="Chapple C."/>
            <person name="Chatterji S."/>
            <person name="Chinwalla A."/>
            <person name="Civetta A."/>
            <person name="Clifton S.W."/>
            <person name="Comeron J.M."/>
            <person name="Costello J.C."/>
            <person name="Coyne J.A."/>
            <person name="Daub J."/>
            <person name="David R.G."/>
            <person name="Delcher A.L."/>
            <person name="Delehaunty K."/>
            <person name="Do C.B."/>
            <person name="Ebling H."/>
            <person name="Edwards K."/>
            <person name="Eickbush T."/>
            <person name="Evans J.D."/>
            <person name="Filipski A."/>
            <person name="Findeiss S."/>
            <person name="Freyhult E."/>
            <person name="Fulton L."/>
            <person name="Fulton R."/>
            <person name="Garcia A.C."/>
            <person name="Gardiner A."/>
            <person name="Garfield D.A."/>
            <person name="Garvin B.E."/>
            <person name="Gibson G."/>
            <person name="Gilbert D."/>
            <person name="Gnerre S."/>
            <person name="Godfrey J."/>
            <person name="Good R."/>
            <person name="Gotea V."/>
            <person name="Gravely B."/>
            <person name="Greenberg A.J."/>
            <person name="Griffiths-Jones S."/>
            <person name="Gross S."/>
            <person name="Guigo R."/>
            <person name="Gustafson E.A."/>
            <person name="Haerty W."/>
            <person name="Hahn M.W."/>
            <person name="Halligan D.L."/>
            <person name="Halpern A.L."/>
            <person name="Halter G.M."/>
            <person name="Han M.V."/>
            <person name="Heger A."/>
            <person name="Hillier L."/>
            <person name="Hinrichs A.S."/>
            <person name="Holmes I."/>
            <person name="Hoskins R.A."/>
            <person name="Hubisz M.J."/>
            <person name="Hultmark D."/>
            <person name="Huntley M.A."/>
            <person name="Jaffe D.B."/>
            <person name="Jagadeeshan S."/>
            <person name="Jeck W.R."/>
            <person name="Johnson J."/>
            <person name="Jones C.D."/>
            <person name="Jordan W.C."/>
            <person name="Karpen G.H."/>
            <person name="Kataoka E."/>
            <person name="Keightley P.D."/>
            <person name="Kheradpour P."/>
            <person name="Kirkness E.F."/>
            <person name="Koerich L.B."/>
            <person name="Kristiansen K."/>
            <person name="Kudrna D."/>
            <person name="Kulathinal R.J."/>
            <person name="Kumar S."/>
            <person name="Kwok R."/>
            <person name="Lander E."/>
            <person name="Langley C.H."/>
            <person name="Lapoint R."/>
            <person name="Lazzaro B.P."/>
            <person name="Lee S.J."/>
            <person name="Levesque L."/>
            <person name="Li R."/>
            <person name="Lin C.F."/>
            <person name="Lin M.F."/>
            <person name="Lindblad-Toh K."/>
            <person name="Llopart A."/>
            <person name="Long M."/>
            <person name="Low L."/>
            <person name="Lozovsky E."/>
            <person name="Lu J."/>
            <person name="Luo M."/>
            <person name="Machado C.A."/>
            <person name="Makalowski W."/>
            <person name="Marzo M."/>
            <person name="Matsuda M."/>
            <person name="Matzkin L."/>
            <person name="McAllister B."/>
            <person name="McBride C.S."/>
            <person name="McKernan B."/>
            <person name="McKernan K."/>
            <person name="Mendez-Lago M."/>
            <person name="Minx P."/>
            <person name="Mollenhauer M.U."/>
            <person name="Montooth K."/>
            <person name="Mount S.M."/>
            <person name="Mu X."/>
            <person name="Myers E."/>
            <person name="Negre B."/>
            <person name="Newfeld S."/>
            <person name="Nielsen R."/>
            <person name="Noor M.A."/>
            <person name="O'Grady P."/>
            <person name="Pachter L."/>
            <person name="Papaceit M."/>
            <person name="Parisi M.J."/>
            <person name="Parisi M."/>
            <person name="Parts L."/>
            <person name="Pedersen J.S."/>
            <person name="Pesole G."/>
            <person name="Phillippy A.M."/>
            <person name="Ponting C.P."/>
            <person name="Pop M."/>
            <person name="Porcelli D."/>
            <person name="Powell J.R."/>
            <person name="Prohaska S."/>
            <person name="Pruitt K."/>
            <person name="Puig M."/>
            <person name="Quesneville H."/>
            <person name="Ram K.R."/>
            <person name="Rand D."/>
            <person name="Rasmussen M.D."/>
            <person name="Reed L.K."/>
            <person name="Reenan R."/>
            <person name="Reily A."/>
            <person name="Remington K.A."/>
            <person name="Rieger T.T."/>
            <person name="Ritchie M.G."/>
            <person name="Robin C."/>
            <person name="Rogers Y.H."/>
            <person name="Rohde C."/>
            <person name="Rozas J."/>
            <person name="Rubenfield M.J."/>
            <person name="Ruiz A."/>
            <person name="Russo S."/>
            <person name="Salzberg S.L."/>
            <person name="Sanchez-Gracia A."/>
            <person name="Saranga D.J."/>
            <person name="Sato H."/>
            <person name="Schaeffer S.W."/>
            <person name="Schatz M.C."/>
            <person name="Schlenke T."/>
            <person name="Schwartz R."/>
            <person name="Segarra C."/>
            <person name="Singh R.S."/>
            <person name="Sirot L."/>
            <person name="Sirota M."/>
            <person name="Sisneros N.B."/>
            <person name="Smith C.D."/>
            <person name="Smith T.F."/>
            <person name="Spieth J."/>
            <person name="Stage D.E."/>
            <person name="Stark A."/>
            <person name="Stephan W."/>
            <person name="Strausberg R.L."/>
            <person name="Strempel S."/>
            <person name="Sturgill D."/>
            <person name="Sutton G."/>
            <person name="Sutton G.G."/>
            <person name="Tao W."/>
            <person name="Teichmann S."/>
            <person name="Tobari Y.N."/>
            <person name="Tomimura Y."/>
            <person name="Tsolas J.M."/>
            <person name="Valente V.L."/>
            <person name="Venter E."/>
            <person name="Venter J.C."/>
            <person name="Vicario S."/>
            <person name="Vieira F.G."/>
            <person name="Vilella A.J."/>
            <person name="Villasante A."/>
            <person name="Walenz B."/>
            <person name="Wang J."/>
            <person name="Wasserman M."/>
            <person name="Watts T."/>
            <person name="Wilson D."/>
            <person name="Wilson R.K."/>
            <person name="Wing R.A."/>
            <person name="Wolfner M.F."/>
            <person name="Wong A."/>
            <person name="Wong G.K."/>
            <person name="Wu C.I."/>
            <person name="Wu G."/>
            <person name="Yamamoto D."/>
            <person name="Yang H.P."/>
            <person name="Yang S.P."/>
            <person name="Yorke J.A."/>
            <person name="Yoshida K."/>
            <person name="Zdobnov E."/>
            <person name="Zhang P."/>
            <person name="Zhang Y."/>
            <person name="Zimin A.V."/>
            <person name="Baldwin J."/>
            <person name="Abdouelleil A."/>
            <person name="Abdulkadir J."/>
            <person name="Abebe A."/>
            <person name="Abera B."/>
            <person name="Abreu J."/>
            <person name="Acer S.C."/>
            <person name="Aftuck L."/>
            <person name="Alexander A."/>
            <person name="An P."/>
            <person name="Anderson E."/>
            <person name="Anderson S."/>
            <person name="Arachi H."/>
            <person name="Azer M."/>
            <person name="Bachantsang P."/>
            <person name="Barry A."/>
            <person name="Bayul T."/>
            <person name="Berlin A."/>
            <person name="Bessette D."/>
            <person name="Bloom T."/>
            <person name="Blye J."/>
            <person name="Boguslavskiy L."/>
            <person name="Bonnet C."/>
            <person name="Boukhgalter B."/>
            <person name="Bourzgui I."/>
            <person name="Brown A."/>
            <person name="Cahill P."/>
            <person name="Channer S."/>
            <person name="Cheshatsang Y."/>
            <person name="Chuda L."/>
            <person name="Citroen M."/>
            <person name="Collymore A."/>
            <person name="Cooke P."/>
            <person name="Costello M."/>
            <person name="D'Aco K."/>
            <person name="Daza R."/>
            <person name="De Haan G."/>
            <person name="DeGray S."/>
            <person name="DeMaso C."/>
            <person name="Dhargay N."/>
            <person name="Dooley K."/>
            <person name="Dooley E."/>
            <person name="Doricent M."/>
            <person name="Dorje P."/>
            <person name="Dorjee K."/>
            <person name="Dupes A."/>
            <person name="Elong R."/>
            <person name="Falk J."/>
            <person name="Farina A."/>
            <person name="Faro S."/>
            <person name="Ferguson D."/>
            <person name="Fisher S."/>
            <person name="Foley C.D."/>
            <person name="Franke A."/>
            <person name="Friedrich D."/>
            <person name="Gadbois L."/>
            <person name="Gearin G."/>
            <person name="Gearin C.R."/>
            <person name="Giannoukos G."/>
            <person name="Goode T."/>
            <person name="Graham J."/>
            <person name="Grandbois E."/>
            <person name="Grewal S."/>
            <person name="Gyaltsen K."/>
            <person name="Hafez N."/>
            <person name="Hagos B."/>
            <person name="Hall J."/>
            <person name="Henson C."/>
            <person name="Hollinger A."/>
            <person name="Honan T."/>
            <person name="Huard M.D."/>
            <person name="Hughes L."/>
            <person name="Hurhula B."/>
            <person name="Husby M.E."/>
            <person name="Kamat A."/>
            <person name="Kanga B."/>
            <person name="Kashin S."/>
            <person name="Khazanovich D."/>
            <person name="Kisner P."/>
            <person name="Lance K."/>
            <person name="Lara M."/>
            <person name="Lee W."/>
            <person name="Lennon N."/>
            <person name="Letendre F."/>
            <person name="LeVine R."/>
            <person name="Lipovsky A."/>
            <person name="Liu X."/>
            <person name="Liu J."/>
            <person name="Liu S."/>
            <person name="Lokyitsang T."/>
            <person name="Lokyitsang Y."/>
            <person name="Lubonja R."/>
            <person name="Lui A."/>
            <person name="MacDonald P."/>
            <person name="Magnisalis V."/>
            <person name="Maru K."/>
            <person name="Matthews C."/>
            <person name="McCusker W."/>
            <person name="McDonough S."/>
            <person name="Mehta T."/>
            <person name="Meldrim J."/>
            <person name="Meneus L."/>
            <person name="Mihai O."/>
            <person name="Mihalev A."/>
            <person name="Mihova T."/>
            <person name="Mittelman R."/>
            <person name="Mlenga V."/>
            <person name="Montmayeur A."/>
            <person name="Mulrain L."/>
            <person name="Navidi A."/>
            <person name="Naylor J."/>
            <person name="Negash T."/>
            <person name="Nguyen T."/>
            <person name="Nguyen N."/>
            <person name="Nicol R."/>
            <person name="Norbu C."/>
            <person name="Norbu N."/>
            <person name="Novod N."/>
            <person name="O'Neill B."/>
            <person name="Osman S."/>
            <person name="Markiewicz E."/>
            <person name="Oyono O.L."/>
            <person name="Patti C."/>
            <person name="Phunkhang P."/>
            <person name="Pierre F."/>
            <person name="Priest M."/>
            <person name="Raghuraman S."/>
            <person name="Rege F."/>
            <person name="Reyes R."/>
            <person name="Rise C."/>
            <person name="Rogov P."/>
            <person name="Ross K."/>
            <person name="Ryan E."/>
            <person name="Settipalli S."/>
            <person name="Shea T."/>
            <person name="Sherpa N."/>
            <person name="Shi L."/>
            <person name="Shih D."/>
            <person name="Sparrow T."/>
            <person name="Spaulding J."/>
            <person name="Stalker J."/>
            <person name="Stange-Thomann N."/>
            <person name="Stavropoulos S."/>
            <person name="Stone C."/>
            <person name="Strader C."/>
            <person name="Tesfaye S."/>
            <person name="Thomson T."/>
            <person name="Thoulutsang Y."/>
            <person name="Thoulutsang D."/>
            <person name="Topham K."/>
            <person name="Topping I."/>
            <person name="Tsamla T."/>
            <person name="Vassiliev H."/>
            <person name="Vo A."/>
            <person name="Wangchuk T."/>
            <person name="Wangdi T."/>
            <person name="Weiand M."/>
            <person name="Wilkinson J."/>
            <person name="Wilson A."/>
            <person name="Yadav S."/>
            <person name="Young G."/>
            <person name="Yu Q."/>
            <person name="Zembek L."/>
            <person name="Zhong D."/>
            <person name="Zimmer A."/>
            <person name="Zwirko Z."/>
            <person name="Jaffe D.B."/>
            <person name="Alvarez P."/>
            <person name="Brockman W."/>
            <person name="Butler J."/>
            <person name="Chin C."/>
            <person name="Gnerre S."/>
            <person name="Grabherr M."/>
            <person name="Kleber M."/>
            <person name="Mauceli E."/>
            <person name="MacCallum I."/>
        </authorList>
    </citation>
    <scope>NUCLEOTIDE SEQUENCE [LARGE SCALE GENOMIC DNA]</scope>
    <source>
        <strain evidence="3">Tucson 15287-2541.00</strain>
    </source>
</reference>
<dbReference type="FunCoup" id="B4K343">
    <property type="interactions" value="6"/>
</dbReference>
<protein>
    <submittedName>
        <fullName evidence="2">GH12942</fullName>
    </submittedName>
</protein>
<feature type="transmembrane region" description="Helical" evidence="1">
    <location>
        <begin position="35"/>
        <end position="57"/>
    </location>
</feature>
<feature type="transmembrane region" description="Helical" evidence="1">
    <location>
        <begin position="124"/>
        <end position="144"/>
    </location>
</feature>
<feature type="transmembrane region" description="Helical" evidence="1">
    <location>
        <begin position="150"/>
        <end position="171"/>
    </location>
</feature>
<dbReference type="OMA" id="FRVMEQQ"/>
<evidence type="ECO:0000313" key="2">
    <source>
        <dbReference type="EMBL" id="EDW04942.1"/>
    </source>
</evidence>
<dbReference type="Pfam" id="PF15860">
    <property type="entry name" value="DUF4728"/>
    <property type="match status" value="1"/>
</dbReference>
<accession>B4K343</accession>
<dbReference type="InterPro" id="IPR031720">
    <property type="entry name" value="DUF4728"/>
</dbReference>
<dbReference type="KEGG" id="dgr:6571500"/>
<dbReference type="eggNOG" id="ENOG502TKWC">
    <property type="taxonomic scope" value="Eukaryota"/>
</dbReference>
<evidence type="ECO:0000313" key="3">
    <source>
        <dbReference type="Proteomes" id="UP000001070"/>
    </source>
</evidence>
<dbReference type="HOGENOM" id="CLU_1273435_0_0_1"/>
<keyword evidence="3" id="KW-1185">Reference proteome</keyword>
<keyword evidence="1" id="KW-0472">Membrane</keyword>
<dbReference type="STRING" id="7222.B4K343"/>
<feature type="transmembrane region" description="Helical" evidence="1">
    <location>
        <begin position="86"/>
        <end position="112"/>
    </location>
</feature>
<dbReference type="InParanoid" id="B4K343"/>
<dbReference type="EMBL" id="CH920816">
    <property type="protein sequence ID" value="EDW04942.1"/>
    <property type="molecule type" value="Genomic_DNA"/>
</dbReference>
<evidence type="ECO:0000256" key="1">
    <source>
        <dbReference type="SAM" id="Phobius"/>
    </source>
</evidence>
<proteinExistence type="predicted"/>
<organism evidence="3">
    <name type="scientific">Drosophila grimshawi</name>
    <name type="common">Hawaiian fruit fly</name>
    <name type="synonym">Idiomyia grimshawi</name>
    <dbReference type="NCBI Taxonomy" id="7222"/>
    <lineage>
        <taxon>Eukaryota</taxon>
        <taxon>Metazoa</taxon>
        <taxon>Ecdysozoa</taxon>
        <taxon>Arthropoda</taxon>
        <taxon>Hexapoda</taxon>
        <taxon>Insecta</taxon>
        <taxon>Pterygota</taxon>
        <taxon>Neoptera</taxon>
        <taxon>Endopterygota</taxon>
        <taxon>Diptera</taxon>
        <taxon>Brachycera</taxon>
        <taxon>Muscomorpha</taxon>
        <taxon>Ephydroidea</taxon>
        <taxon>Drosophilidae</taxon>
        <taxon>Drosophila</taxon>
        <taxon>Hawaiian Drosophila</taxon>
    </lineage>
</organism>
<dbReference type="Proteomes" id="UP000001070">
    <property type="component" value="Unassembled WGS sequence"/>
</dbReference>
<dbReference type="PhylomeDB" id="B4K343"/>
<dbReference type="AlphaFoldDB" id="B4K343"/>
<keyword evidence="1" id="KW-1133">Transmembrane helix</keyword>
<sequence length="213" mass="23895">MTYSQAAAKAATQGIAVAHASSIAYVQCQNLKYNAIIIGWLGVIISSVMIFSSMMIINMKTDVELMIKQVMLVEATDKEVQLLMNLLAAFSTVAYGMSLINLGVSLLLLIGVARDSSSLMYPWLIYHGVVFGFALYLGIFYAMTGLFIDLSKFLMCLLVFALVLVIYYKIYHEVFTLFRVMQENLLRSKKLDHAYASGLPYPPLYYPSFPFKQ</sequence>
<gene>
    <name evidence="2" type="primary">Dgri\GH12942</name>
    <name evidence="2" type="ORF">Dgri_GH12942</name>
</gene>
<keyword evidence="1" id="KW-0812">Transmembrane</keyword>
<dbReference type="OrthoDB" id="8016467at2759"/>
<name>B4K343_DROGR</name>